<comment type="catalytic activity">
    <reaction evidence="10">
        <text>a uridine in tRNA = a pseudouridine in tRNA</text>
        <dbReference type="Rhea" id="RHEA:54572"/>
        <dbReference type="Rhea" id="RHEA-COMP:13339"/>
        <dbReference type="Rhea" id="RHEA-COMP:13934"/>
        <dbReference type="ChEBI" id="CHEBI:65314"/>
        <dbReference type="ChEBI" id="CHEBI:65315"/>
    </reaction>
</comment>
<dbReference type="NCBIfam" id="TIGR00071">
    <property type="entry name" value="hisT_truA"/>
    <property type="match status" value="1"/>
</dbReference>
<keyword evidence="6" id="KW-0507">mRNA processing</keyword>
<dbReference type="GO" id="GO:0005634">
    <property type="term" value="C:nucleus"/>
    <property type="evidence" value="ECO:0007669"/>
    <property type="project" value="UniProtKB-SubCell"/>
</dbReference>
<comment type="subcellular location">
    <subcellularLocation>
        <location evidence="4">Nucleus</location>
    </subcellularLocation>
</comment>
<evidence type="ECO:0000256" key="14">
    <source>
        <dbReference type="ARBA" id="ARBA00080858"/>
    </source>
</evidence>
<keyword evidence="9" id="KW-0539">Nucleus</keyword>
<dbReference type="GO" id="GO:0106029">
    <property type="term" value="F:tRNA pseudouridine synthase activity"/>
    <property type="evidence" value="ECO:0007669"/>
    <property type="project" value="RHEA"/>
</dbReference>
<evidence type="ECO:0000256" key="8">
    <source>
        <dbReference type="ARBA" id="ARBA00023235"/>
    </source>
</evidence>
<dbReference type="RefSeq" id="XP_013935620.1">
    <property type="nucleotide sequence ID" value="XM_014080145.1"/>
</dbReference>
<comment type="caution">
    <text evidence="19">The sequence shown here is derived from an EMBL/GenBank/DDBJ whole genome shotgun (WGS) entry which is preliminary data.</text>
</comment>
<dbReference type="GO" id="GO:0031119">
    <property type="term" value="P:tRNA pseudouridine synthesis"/>
    <property type="evidence" value="ECO:0007669"/>
    <property type="project" value="EnsemblFungi"/>
</dbReference>
<dbReference type="GO" id="GO:0006397">
    <property type="term" value="P:mRNA processing"/>
    <property type="evidence" value="ECO:0007669"/>
    <property type="project" value="UniProtKB-KW"/>
</dbReference>
<dbReference type="OMA" id="NKAFDCR"/>
<reference evidence="19 20" key="1">
    <citation type="journal article" date="2013" name="BMC Genomics">
        <title>Genome sequence and analysis of methylotrophic yeast Hansenula polymorpha DL1.</title>
        <authorList>
            <person name="Ravin N.V."/>
            <person name="Eldarov M.A."/>
            <person name="Kadnikov V.V."/>
            <person name="Beletsky A.V."/>
            <person name="Schneider J."/>
            <person name="Mardanova E.S."/>
            <person name="Smekalova E.M."/>
            <person name="Zvereva M.I."/>
            <person name="Dontsova O.A."/>
            <person name="Mardanov A.V."/>
            <person name="Skryabin K.G."/>
        </authorList>
    </citation>
    <scope>NUCLEOTIDE SEQUENCE [LARGE SCALE GENOMIC DNA]</scope>
    <source>
        <strain evidence="20">ATCC 26012 / BCRC 20466 / JCM 22074 / NRRL Y-7560 / DL-1</strain>
    </source>
</reference>
<feature type="compositionally biased region" description="Acidic residues" evidence="17">
    <location>
        <begin position="12"/>
        <end position="23"/>
    </location>
</feature>
<dbReference type="CDD" id="cd02568">
    <property type="entry name" value="PseudoU_synth_PUS1_PUS2"/>
    <property type="match status" value="1"/>
</dbReference>
<evidence type="ECO:0000256" key="11">
    <source>
        <dbReference type="ARBA" id="ARBA00053072"/>
    </source>
</evidence>
<dbReference type="GO" id="GO:0003723">
    <property type="term" value="F:RNA binding"/>
    <property type="evidence" value="ECO:0007669"/>
    <property type="project" value="InterPro"/>
</dbReference>
<dbReference type="EMBL" id="AEOI02000005">
    <property type="protein sequence ID" value="ESX00786.1"/>
    <property type="molecule type" value="Genomic_DNA"/>
</dbReference>
<proteinExistence type="inferred from homology"/>
<dbReference type="Gene3D" id="3.30.70.580">
    <property type="entry name" value="Pseudouridine synthase I, catalytic domain, N-terminal subdomain"/>
    <property type="match status" value="1"/>
</dbReference>
<dbReference type="KEGG" id="opa:HPODL_00201"/>
<protein>
    <recommendedName>
        <fullName evidence="12">tRNA pseudouridine synthase 1</fullName>
    </recommendedName>
    <alternativeName>
        <fullName evidence="13">tRNA pseudouridylate synthase 1</fullName>
    </alternativeName>
    <alternativeName>
        <fullName evidence="14">tRNA-uridine isomerase 1</fullName>
    </alternativeName>
</protein>
<comment type="catalytic activity">
    <reaction evidence="2">
        <text>uridine in snRNA = pseudouridine in snRNA</text>
        <dbReference type="Rhea" id="RHEA:51124"/>
        <dbReference type="Rhea" id="RHEA-COMP:12891"/>
        <dbReference type="Rhea" id="RHEA-COMP:12892"/>
        <dbReference type="ChEBI" id="CHEBI:65314"/>
        <dbReference type="ChEBI" id="CHEBI:65315"/>
    </reaction>
</comment>
<dbReference type="Proteomes" id="UP000008673">
    <property type="component" value="Unassembled WGS sequence"/>
</dbReference>
<dbReference type="Pfam" id="PF01416">
    <property type="entry name" value="PseudoU_synth_1"/>
    <property type="match status" value="1"/>
</dbReference>
<evidence type="ECO:0000256" key="15">
    <source>
        <dbReference type="PIRSR" id="PIRSR641708-1"/>
    </source>
</evidence>
<keyword evidence="20" id="KW-1185">Reference proteome</keyword>
<dbReference type="GeneID" id="25769676"/>
<evidence type="ECO:0000256" key="9">
    <source>
        <dbReference type="ARBA" id="ARBA00023242"/>
    </source>
</evidence>
<feature type="compositionally biased region" description="Basic and acidic residues" evidence="17">
    <location>
        <begin position="1"/>
        <end position="11"/>
    </location>
</feature>
<evidence type="ECO:0000256" key="7">
    <source>
        <dbReference type="ARBA" id="ARBA00022694"/>
    </source>
</evidence>
<dbReference type="STRING" id="871575.W1QGL3"/>
<evidence type="ECO:0000313" key="19">
    <source>
        <dbReference type="EMBL" id="ESX00786.1"/>
    </source>
</evidence>
<dbReference type="SUPFAM" id="SSF55120">
    <property type="entry name" value="Pseudouridine synthase"/>
    <property type="match status" value="1"/>
</dbReference>
<comment type="cofactor">
    <cofactor evidence="3">
        <name>Zn(2+)</name>
        <dbReference type="ChEBI" id="CHEBI:29105"/>
    </cofactor>
</comment>
<accession>W1QGL3</accession>
<dbReference type="GO" id="GO:0031120">
    <property type="term" value="P:snRNA pseudouridine synthesis"/>
    <property type="evidence" value="ECO:0007669"/>
    <property type="project" value="EnsemblFungi"/>
</dbReference>
<dbReference type="PANTHER" id="PTHR11142:SF4">
    <property type="entry name" value="PSEUDOURIDYLATE SYNTHASE 1 HOMOLOG"/>
    <property type="match status" value="1"/>
</dbReference>
<comment type="similarity">
    <text evidence="5">Belongs to the tRNA pseudouridine synthase TruA family.</text>
</comment>
<name>W1QGL3_OGAPD</name>
<sequence>MSEPINERTEEPDQVAEAYDDNEQGSRKDPSNKWLRTRKGDVIGDTAKRQRVLKKVQDTWVCFADRATGGELQSTLRILNEDGTPKYEDEERKPKKKVACYLSYCGTGYHGMQMNPPAKTIEGDLFDAFVKAGAISKNNSNDLKKSSFMRAARTDKGVHAAGNVISLKLIIEDPDLVEKINSYLPDQIRFWGYERVNKSFDCRKVCSSRIYEYLMPTYSFLPPKPSSPLAAQIIEAEREFPGTTRKDPEGEKFWEEVNVELEKAGITEDQMAQIREANREGIQLTVPLELADKKSREIMNAARKRYKISTEKLNLLRDALKIYLGPHNFHNFTNGKDYKDPSAIRFMKNITVSDPIVVNDQEWVSIKIHGQSFMLHQIRKMIAMATLVVRTGCPLARIEEAFGPEKVNIPKAPALGLLLEQPVYESYNAKLEKFGYNPLSFDKFAAEIDEFKRKHIYDKIYAEEERDNVFYGFFGFIDGFAGYDDQNGTPIFNFLTARGIRKEEPKKE</sequence>
<dbReference type="PANTHER" id="PTHR11142">
    <property type="entry name" value="PSEUDOURIDYLATE SYNTHASE"/>
    <property type="match status" value="1"/>
</dbReference>
<evidence type="ECO:0000256" key="2">
    <source>
        <dbReference type="ARBA" id="ARBA00001832"/>
    </source>
</evidence>
<comment type="function">
    <text evidence="11">Formation of pseudouridine at positions 27 and 28 in the anticodon stem and loop of transfer RNAs; at positions 34 and 36 of intron-containing precursor tRNA(Ile) and at position 35 in the intron-containing tRNA(Tyr). Catalyzes pseudouridylation at position 44 in U2 snRNA. Also catalyzes pseudouridylation of mRNAs.</text>
</comment>
<keyword evidence="7" id="KW-0819">tRNA processing</keyword>
<dbReference type="InterPro" id="IPR020097">
    <property type="entry name" value="PsdUridine_synth_TruA_a/b_dom"/>
</dbReference>
<dbReference type="FunFam" id="3.30.70.580:FF:000002">
    <property type="entry name" value="tRNA pseudouridine synthase"/>
    <property type="match status" value="1"/>
</dbReference>
<dbReference type="InterPro" id="IPR001406">
    <property type="entry name" value="PsdUridine_synth_TruA"/>
</dbReference>
<evidence type="ECO:0000256" key="10">
    <source>
        <dbReference type="ARBA" id="ARBA00036943"/>
    </source>
</evidence>
<dbReference type="GO" id="GO:1990481">
    <property type="term" value="P:mRNA pseudouridine synthesis"/>
    <property type="evidence" value="ECO:0007669"/>
    <property type="project" value="EnsemblFungi"/>
</dbReference>
<feature type="region of interest" description="Disordered" evidence="17">
    <location>
        <begin position="1"/>
        <end position="39"/>
    </location>
</feature>
<evidence type="ECO:0000256" key="1">
    <source>
        <dbReference type="ARBA" id="ARBA00001166"/>
    </source>
</evidence>
<evidence type="ECO:0000256" key="17">
    <source>
        <dbReference type="SAM" id="MobiDB-lite"/>
    </source>
</evidence>
<feature type="domain" description="Pseudouridine synthase I TruA alpha/beta" evidence="18">
    <location>
        <begin position="319"/>
        <end position="424"/>
    </location>
</feature>
<evidence type="ECO:0000256" key="5">
    <source>
        <dbReference type="ARBA" id="ARBA00009375"/>
    </source>
</evidence>
<keyword evidence="8 19" id="KW-0413">Isomerase</keyword>
<evidence type="ECO:0000256" key="16">
    <source>
        <dbReference type="PIRSR" id="PIRSR641708-2"/>
    </source>
</evidence>
<evidence type="ECO:0000259" key="18">
    <source>
        <dbReference type="Pfam" id="PF01416"/>
    </source>
</evidence>
<evidence type="ECO:0000256" key="12">
    <source>
        <dbReference type="ARBA" id="ARBA00073968"/>
    </source>
</evidence>
<dbReference type="InterPro" id="IPR041708">
    <property type="entry name" value="PUS1/PUS2-like"/>
</dbReference>
<dbReference type="eggNOG" id="KOG2553">
    <property type="taxonomic scope" value="Eukaryota"/>
</dbReference>
<dbReference type="OrthoDB" id="10256309at2759"/>
<dbReference type="Gene3D" id="3.30.70.660">
    <property type="entry name" value="Pseudouridine synthase I, catalytic domain, C-terminal subdomain"/>
    <property type="match status" value="1"/>
</dbReference>
<comment type="catalytic activity">
    <reaction evidence="1">
        <text>a uridine in mRNA = a pseudouridine in mRNA</text>
        <dbReference type="Rhea" id="RHEA:56644"/>
        <dbReference type="Rhea" id="RHEA-COMP:14658"/>
        <dbReference type="Rhea" id="RHEA-COMP:14659"/>
        <dbReference type="ChEBI" id="CHEBI:65314"/>
        <dbReference type="ChEBI" id="CHEBI:65315"/>
    </reaction>
</comment>
<feature type="binding site" evidence="16">
    <location>
        <position position="211"/>
    </location>
    <ligand>
        <name>substrate</name>
    </ligand>
</feature>
<dbReference type="InterPro" id="IPR020103">
    <property type="entry name" value="PsdUridine_synth_cat_dom_sf"/>
</dbReference>
<dbReference type="AlphaFoldDB" id="W1QGL3"/>
<dbReference type="InterPro" id="IPR020095">
    <property type="entry name" value="PsdUridine_synth_TruA_C"/>
</dbReference>
<evidence type="ECO:0000313" key="20">
    <source>
        <dbReference type="Proteomes" id="UP000008673"/>
    </source>
</evidence>
<organism evidence="19 20">
    <name type="scientific">Ogataea parapolymorpha (strain ATCC 26012 / BCRC 20466 / JCM 22074 / NRRL Y-7560 / DL-1)</name>
    <name type="common">Yeast</name>
    <name type="synonym">Hansenula polymorpha</name>
    <dbReference type="NCBI Taxonomy" id="871575"/>
    <lineage>
        <taxon>Eukaryota</taxon>
        <taxon>Fungi</taxon>
        <taxon>Dikarya</taxon>
        <taxon>Ascomycota</taxon>
        <taxon>Saccharomycotina</taxon>
        <taxon>Pichiomycetes</taxon>
        <taxon>Pichiales</taxon>
        <taxon>Pichiaceae</taxon>
        <taxon>Ogataea</taxon>
    </lineage>
</organism>
<evidence type="ECO:0000256" key="6">
    <source>
        <dbReference type="ARBA" id="ARBA00022664"/>
    </source>
</evidence>
<dbReference type="HOGENOM" id="CLU_021971_0_1_1"/>
<evidence type="ECO:0000256" key="4">
    <source>
        <dbReference type="ARBA" id="ARBA00004123"/>
    </source>
</evidence>
<evidence type="ECO:0000256" key="3">
    <source>
        <dbReference type="ARBA" id="ARBA00001947"/>
    </source>
</evidence>
<gene>
    <name evidence="19" type="ORF">HPODL_00201</name>
</gene>
<dbReference type="GO" id="GO:0106032">
    <property type="term" value="F:snRNA pseudouridine synthase activity"/>
    <property type="evidence" value="ECO:0007669"/>
    <property type="project" value="RHEA"/>
</dbReference>
<dbReference type="InterPro" id="IPR020094">
    <property type="entry name" value="TruA/RsuA/RluB/E/F_N"/>
</dbReference>
<dbReference type="FunFam" id="3.30.70.660:FF:000002">
    <property type="entry name" value="tRNA pseudouridine synthase"/>
    <property type="match status" value="1"/>
</dbReference>
<evidence type="ECO:0000256" key="13">
    <source>
        <dbReference type="ARBA" id="ARBA00079072"/>
    </source>
</evidence>
<feature type="active site" description="Nucleophile" evidence="15">
    <location>
        <position position="155"/>
    </location>
</feature>